<dbReference type="PANTHER" id="PTHR30531:SF12">
    <property type="entry name" value="FLAGELLAR BIOSYNTHETIC PROTEIN FLHB"/>
    <property type="match status" value="1"/>
</dbReference>
<accession>A0A7T7XRQ9</accession>
<dbReference type="SUPFAM" id="SSF160544">
    <property type="entry name" value="EscU C-terminal domain-like"/>
    <property type="match status" value="1"/>
</dbReference>
<name>A0A7T7XRQ9_9SPIR</name>
<proteinExistence type="inferred from homology"/>
<comment type="similarity">
    <text evidence="1">Belongs to the type III secretion exporter family.</text>
</comment>
<protein>
    <submittedName>
        <fullName evidence="2">EscU/YscU/HrcU family type III secretion system export apparatus switch protein</fullName>
    </submittedName>
</protein>
<dbReference type="Proteomes" id="UP000595917">
    <property type="component" value="Chromosome"/>
</dbReference>
<dbReference type="GO" id="GO:0005886">
    <property type="term" value="C:plasma membrane"/>
    <property type="evidence" value="ECO:0007669"/>
    <property type="project" value="TreeGrafter"/>
</dbReference>
<dbReference type="GO" id="GO:0009306">
    <property type="term" value="P:protein secretion"/>
    <property type="evidence" value="ECO:0007669"/>
    <property type="project" value="InterPro"/>
</dbReference>
<dbReference type="EMBL" id="CP067089">
    <property type="protein sequence ID" value="QQO11292.1"/>
    <property type="molecule type" value="Genomic_DNA"/>
</dbReference>
<sequence>MNCLRSTRRCSVKGPGRKKASALMYTAGTPAPQVIAKGSGRDAELIVAAAEKAGVEVVEDPALAALLDSSSKVGEYIPEWCWEAVAKILAFVISKEQK</sequence>
<dbReference type="KEGG" id="bhc:JFL75_01945"/>
<reference evidence="2" key="1">
    <citation type="submission" date="2021-01" db="EMBL/GenBank/DDBJ databases">
        <title>Description of Breznakiella homolactica.</title>
        <authorList>
            <person name="Song Y."/>
            <person name="Brune A."/>
        </authorList>
    </citation>
    <scope>NUCLEOTIDE SEQUENCE</scope>
    <source>
        <strain evidence="2">RmG30</strain>
    </source>
</reference>
<gene>
    <name evidence="2" type="ORF">JFL75_01945</name>
</gene>
<evidence type="ECO:0000256" key="1">
    <source>
        <dbReference type="ARBA" id="ARBA00010690"/>
    </source>
</evidence>
<organism evidence="2 3">
    <name type="scientific">Breznakiella homolactica</name>
    <dbReference type="NCBI Taxonomy" id="2798577"/>
    <lineage>
        <taxon>Bacteria</taxon>
        <taxon>Pseudomonadati</taxon>
        <taxon>Spirochaetota</taxon>
        <taxon>Spirochaetia</taxon>
        <taxon>Spirochaetales</taxon>
        <taxon>Breznakiellaceae</taxon>
        <taxon>Breznakiella</taxon>
    </lineage>
</organism>
<evidence type="ECO:0000313" key="3">
    <source>
        <dbReference type="Proteomes" id="UP000595917"/>
    </source>
</evidence>
<dbReference type="Pfam" id="PF01312">
    <property type="entry name" value="Bac_export_2"/>
    <property type="match status" value="1"/>
</dbReference>
<dbReference type="InterPro" id="IPR006135">
    <property type="entry name" value="T3SS_substrate_exporter"/>
</dbReference>
<dbReference type="Gene3D" id="3.40.1690.10">
    <property type="entry name" value="secretion proteins EscU"/>
    <property type="match status" value="1"/>
</dbReference>
<dbReference type="PANTHER" id="PTHR30531">
    <property type="entry name" value="FLAGELLAR BIOSYNTHETIC PROTEIN FLHB"/>
    <property type="match status" value="1"/>
</dbReference>
<dbReference type="InterPro" id="IPR029025">
    <property type="entry name" value="T3SS_substrate_exporter_C"/>
</dbReference>
<keyword evidence="3" id="KW-1185">Reference proteome</keyword>
<dbReference type="AlphaFoldDB" id="A0A7T7XRQ9"/>
<evidence type="ECO:0000313" key="2">
    <source>
        <dbReference type="EMBL" id="QQO11292.1"/>
    </source>
</evidence>